<accession>Q10ZP3</accession>
<keyword evidence="2" id="KW-0067">ATP-binding</keyword>
<dbReference type="InterPro" id="IPR001270">
    <property type="entry name" value="ClpA/B"/>
</dbReference>
<sequence length="634" mass="72258">MKKVVDDSFKIRWIQEFEKLIHRRQHIILYGNIYDHFLWRGAYQSIHHFLKSYFLDNQFDLVVSYDDIEKFKFAKPDMTELFDNLALRRGALETYLPIEESFRQIFGLLSQPKTSVAVTVELGDMLASKSISQGSGRHPLMMLKKSTLEASLIANGALKGFRNTLVILVNELETVPQWFYHKNPFLRRIQVSLPSKDERREFALRFFAPMANGMGGFYEGDRIEVHPPSPEQPSELEVLAEEFADLTEEFQIWDLEALRHTSWQEKIPLETNKIWRLVNFYKFGQREDPWEKLSADKVANAGKELSEMVLGQERAISAVTTMLSSARVGLSMSSNKGPSGKPKGVFFFVGPTGVGKTELAKAMTKLVFGNEEAFARFDMSEYREENADQKLIGAPPGYTGYEEGGQLTNRVIDYPYSILLFDEIEKAHPKILDKFLQILEDGRLTDGKGQTAYFSQTAIIFTSNIGASDKTDPQTGNIIREGIMNRVKDGDVFGYEEVKTHFEAEVYWYFTSLIGRAELLSRLGDNIVVFDLLRSQFVSMIGKKLLLKLAEVAAEKYQLILKFQPSVYGVLRKRMGEGDNLLFGGRRIKTVLESLVERPLNSWIFKNFSDTSELAGHTLKVGIKSNGELEVDRV</sequence>
<dbReference type="PANTHER" id="PTHR11638:SF18">
    <property type="entry name" value="HEAT SHOCK PROTEIN 104"/>
    <property type="match status" value="1"/>
</dbReference>
<reference evidence="4" key="1">
    <citation type="submission" date="2006-06" db="EMBL/GenBank/DDBJ databases">
        <title>Complete sequence of Trichodesmium erythraeum IMS101.</title>
        <authorList>
            <consortium name="US DOE Joint Genome Institute"/>
            <person name="Copeland A."/>
            <person name="Lucas S."/>
            <person name="Lapidus A."/>
            <person name="Barry K."/>
            <person name="Detter J.C."/>
            <person name="Glavina del Rio T."/>
            <person name="Hammon N."/>
            <person name="Israni S."/>
            <person name="Dalin E."/>
            <person name="Tice H."/>
            <person name="Pitluck S."/>
            <person name="Kiss H."/>
            <person name="Munk A.C."/>
            <person name="Brettin T."/>
            <person name="Bruce D."/>
            <person name="Han C."/>
            <person name="Tapia R."/>
            <person name="Gilna P."/>
            <person name="Schmutz J."/>
            <person name="Larimer F."/>
            <person name="Land M."/>
            <person name="Hauser L."/>
            <person name="Kyrpides N."/>
            <person name="Kim E."/>
            <person name="Richardson P."/>
        </authorList>
    </citation>
    <scope>NUCLEOTIDE SEQUENCE [LARGE SCALE GENOMIC DNA]</scope>
    <source>
        <strain evidence="4">IMS101</strain>
    </source>
</reference>
<dbReference type="GO" id="GO:0005737">
    <property type="term" value="C:cytoplasm"/>
    <property type="evidence" value="ECO:0007669"/>
    <property type="project" value="TreeGrafter"/>
</dbReference>
<dbReference type="HOGENOM" id="CLU_005070_9_4_3"/>
<dbReference type="InterPro" id="IPR027417">
    <property type="entry name" value="P-loop_NTPase"/>
</dbReference>
<dbReference type="GO" id="GO:0016887">
    <property type="term" value="F:ATP hydrolysis activity"/>
    <property type="evidence" value="ECO:0007669"/>
    <property type="project" value="InterPro"/>
</dbReference>
<gene>
    <name evidence="4" type="ordered locus">Tery_3151</name>
</gene>
<dbReference type="STRING" id="203124.Tery_3151"/>
<evidence type="ECO:0000256" key="2">
    <source>
        <dbReference type="ARBA" id="ARBA00022840"/>
    </source>
</evidence>
<dbReference type="PANTHER" id="PTHR11638">
    <property type="entry name" value="ATP-DEPENDENT CLP PROTEASE"/>
    <property type="match status" value="1"/>
</dbReference>
<dbReference type="RefSeq" id="WP_011612628.1">
    <property type="nucleotide sequence ID" value="NC_008312.1"/>
</dbReference>
<keyword evidence="1" id="KW-0547">Nucleotide-binding</keyword>
<dbReference type="SUPFAM" id="SSF52540">
    <property type="entry name" value="P-loop containing nucleoside triphosphate hydrolases"/>
    <property type="match status" value="1"/>
</dbReference>
<dbReference type="OrthoDB" id="438311at2"/>
<dbReference type="GO" id="GO:0005524">
    <property type="term" value="F:ATP binding"/>
    <property type="evidence" value="ECO:0007669"/>
    <property type="project" value="UniProtKB-KW"/>
</dbReference>
<dbReference type="CDD" id="cd19499">
    <property type="entry name" value="RecA-like_ClpB_Hsp104-like"/>
    <property type="match status" value="1"/>
</dbReference>
<dbReference type="eggNOG" id="COG0542">
    <property type="taxonomic scope" value="Bacteria"/>
</dbReference>
<feature type="domain" description="AAA+ ATPase" evidence="3">
    <location>
        <begin position="342"/>
        <end position="489"/>
    </location>
</feature>
<dbReference type="KEGG" id="ter:Tery_3151"/>
<evidence type="ECO:0000259" key="3">
    <source>
        <dbReference type="SMART" id="SM00382"/>
    </source>
</evidence>
<name>Q10ZP3_TRIEI</name>
<dbReference type="InterPro" id="IPR003959">
    <property type="entry name" value="ATPase_AAA_core"/>
</dbReference>
<dbReference type="GO" id="GO:0034605">
    <property type="term" value="P:cellular response to heat"/>
    <property type="evidence" value="ECO:0007669"/>
    <property type="project" value="TreeGrafter"/>
</dbReference>
<dbReference type="Pfam" id="PF07724">
    <property type="entry name" value="AAA_2"/>
    <property type="match status" value="1"/>
</dbReference>
<dbReference type="AlphaFoldDB" id="Q10ZP3"/>
<dbReference type="SMART" id="SM00382">
    <property type="entry name" value="AAA"/>
    <property type="match status" value="1"/>
</dbReference>
<protein>
    <submittedName>
        <fullName evidence="4">ATPase AAA-2</fullName>
    </submittedName>
</protein>
<dbReference type="InterPro" id="IPR050130">
    <property type="entry name" value="ClpA_ClpB"/>
</dbReference>
<dbReference type="InterPro" id="IPR003593">
    <property type="entry name" value="AAA+_ATPase"/>
</dbReference>
<organism evidence="4">
    <name type="scientific">Trichodesmium erythraeum (strain IMS101)</name>
    <dbReference type="NCBI Taxonomy" id="203124"/>
    <lineage>
        <taxon>Bacteria</taxon>
        <taxon>Bacillati</taxon>
        <taxon>Cyanobacteriota</taxon>
        <taxon>Cyanophyceae</taxon>
        <taxon>Oscillatoriophycideae</taxon>
        <taxon>Oscillatoriales</taxon>
        <taxon>Microcoleaceae</taxon>
        <taxon>Trichodesmium</taxon>
    </lineage>
</organism>
<dbReference type="PRINTS" id="PR00300">
    <property type="entry name" value="CLPPROTEASEA"/>
</dbReference>
<dbReference type="EMBL" id="CP000393">
    <property type="protein sequence ID" value="ABG52281.1"/>
    <property type="molecule type" value="Genomic_DNA"/>
</dbReference>
<dbReference type="Gene3D" id="3.40.50.300">
    <property type="entry name" value="P-loop containing nucleotide triphosphate hydrolases"/>
    <property type="match status" value="1"/>
</dbReference>
<proteinExistence type="predicted"/>
<evidence type="ECO:0000256" key="1">
    <source>
        <dbReference type="ARBA" id="ARBA00022741"/>
    </source>
</evidence>
<evidence type="ECO:0000313" key="4">
    <source>
        <dbReference type="EMBL" id="ABG52281.1"/>
    </source>
</evidence>